<dbReference type="AlphaFoldDB" id="A0A1X7US63"/>
<evidence type="ECO:0000256" key="1">
    <source>
        <dbReference type="SAM" id="MobiDB-lite"/>
    </source>
</evidence>
<accession>A0A1X7US63</accession>
<sequence length="116" mass="13206">MEQVLSYVAPEMAQWLKEHKPESLEKISLSADEYSQIRSGENVSFTGKRGEGESRKFGNKPPYSNRDYENVVTQEYHSTLLLLEERRGTKPVWQIGTICPSKKESAIFAGVRDDVP</sequence>
<dbReference type="InParanoid" id="A0A1X7US63"/>
<protein>
    <submittedName>
        <fullName evidence="2">Uncharacterized protein</fullName>
    </submittedName>
</protein>
<name>A0A1X7US63_AMPQE</name>
<dbReference type="Gene3D" id="1.10.4020.10">
    <property type="entry name" value="DNA breaking-rejoining enzymes"/>
    <property type="match status" value="1"/>
</dbReference>
<feature type="region of interest" description="Disordered" evidence="1">
    <location>
        <begin position="42"/>
        <end position="66"/>
    </location>
</feature>
<dbReference type="EnsemblMetazoa" id="Aqu2.1.30608_001">
    <property type="protein sequence ID" value="Aqu2.1.30608_001"/>
    <property type="gene ID" value="Aqu2.1.30608"/>
</dbReference>
<organism evidence="2">
    <name type="scientific">Amphimedon queenslandica</name>
    <name type="common">Sponge</name>
    <dbReference type="NCBI Taxonomy" id="400682"/>
    <lineage>
        <taxon>Eukaryota</taxon>
        <taxon>Metazoa</taxon>
        <taxon>Porifera</taxon>
        <taxon>Demospongiae</taxon>
        <taxon>Heteroscleromorpha</taxon>
        <taxon>Haplosclerida</taxon>
        <taxon>Niphatidae</taxon>
        <taxon>Amphimedon</taxon>
    </lineage>
</organism>
<proteinExistence type="predicted"/>
<evidence type="ECO:0000313" key="2">
    <source>
        <dbReference type="EnsemblMetazoa" id="Aqu2.1.30608_001"/>
    </source>
</evidence>
<dbReference type="InterPro" id="IPR038269">
    <property type="entry name" value="SCAN_sf"/>
</dbReference>
<reference evidence="2" key="1">
    <citation type="submission" date="2017-05" db="UniProtKB">
        <authorList>
            <consortium name="EnsemblMetazoa"/>
        </authorList>
    </citation>
    <scope>IDENTIFICATION</scope>
</reference>